<geneLocation type="plasmid" evidence="1 2">
    <name>pSTA7437.02</name>
</geneLocation>
<dbReference type="OrthoDB" id="3541723at2"/>
<dbReference type="Proteomes" id="UP000010473">
    <property type="component" value="Plasmid pSTA7437.02"/>
</dbReference>
<reference evidence="2" key="1">
    <citation type="journal article" date="2013" name="Proc. Natl. Acad. Sci. U.S.A.">
        <title>Improving the coverage of the cyanobacterial phylum using diversity-driven genome sequencing.</title>
        <authorList>
            <person name="Shih P.M."/>
            <person name="Wu D."/>
            <person name="Latifi A."/>
            <person name="Axen S.D."/>
            <person name="Fewer D.P."/>
            <person name="Talla E."/>
            <person name="Calteau A."/>
            <person name="Cai F."/>
            <person name="Tandeau de Marsac N."/>
            <person name="Rippka R."/>
            <person name="Herdman M."/>
            <person name="Sivonen K."/>
            <person name="Coursin T."/>
            <person name="Laurent T."/>
            <person name="Goodwin L."/>
            <person name="Nolan M."/>
            <person name="Davenport K.W."/>
            <person name="Han C.S."/>
            <person name="Rubin E.M."/>
            <person name="Eisen J.A."/>
            <person name="Woyke T."/>
            <person name="Gugger M."/>
            <person name="Kerfeld C.A."/>
        </authorList>
    </citation>
    <scope>NUCLEOTIDE SEQUENCE [LARGE SCALE GENOMIC DNA]</scope>
    <source>
        <strain evidence="2">ATCC 29371 / PCC 7437</strain>
        <plasmid evidence="2">Plasmid pSTA7437.02</plasmid>
    </source>
</reference>
<organism evidence="1 2">
    <name type="scientific">Stanieria cyanosphaera (strain ATCC 29371 / PCC 7437)</name>
    <dbReference type="NCBI Taxonomy" id="111780"/>
    <lineage>
        <taxon>Bacteria</taxon>
        <taxon>Bacillati</taxon>
        <taxon>Cyanobacteriota</taxon>
        <taxon>Cyanophyceae</taxon>
        <taxon>Pleurocapsales</taxon>
        <taxon>Dermocarpellaceae</taxon>
        <taxon>Stanieria</taxon>
    </lineage>
</organism>
<evidence type="ECO:0000313" key="2">
    <source>
        <dbReference type="Proteomes" id="UP000010473"/>
    </source>
</evidence>
<name>K9Y1N0_STAC7</name>
<sequence length="164" mass="18548">MLISALNFWPNLEKPFQTSMEDIATYTPFQLTFAVQEIIIFEQLKGRNEWKSQAFDMVAGAIWQFNSNGTFFFAPANGRKDMFPLQGNYVTQGNRVVFEGMTFLSVSASVASTWCFGEIDFNVNPPIMNMEWGNDSSTAAMVSNTLFDSNLSSTYRTTLVLRQI</sequence>
<keyword evidence="1" id="KW-0614">Plasmid</keyword>
<proteinExistence type="predicted"/>
<protein>
    <submittedName>
        <fullName evidence="1">Uncharacterized protein</fullName>
    </submittedName>
</protein>
<evidence type="ECO:0000313" key="1">
    <source>
        <dbReference type="EMBL" id="AFZ38316.1"/>
    </source>
</evidence>
<dbReference type="HOGENOM" id="CLU_1618018_0_0_3"/>
<dbReference type="EMBL" id="CP003655">
    <property type="protein sequence ID" value="AFZ38316.1"/>
    <property type="molecule type" value="Genomic_DNA"/>
</dbReference>
<keyword evidence="2" id="KW-1185">Reference proteome</keyword>
<dbReference type="KEGG" id="scs:Sta7437_4888"/>
<accession>K9Y1N0</accession>
<dbReference type="AlphaFoldDB" id="K9Y1N0"/>
<dbReference type="RefSeq" id="WP_015195692.1">
    <property type="nucleotide sequence ID" value="NC_019749.1"/>
</dbReference>
<gene>
    <name evidence="1" type="ordered locus">Sta7437_4888</name>
</gene>